<dbReference type="EMBL" id="CQEJ01000005">
    <property type="protein sequence ID" value="CNK80943.1"/>
    <property type="molecule type" value="Genomic_DNA"/>
</dbReference>
<dbReference type="PANTHER" id="PTHR43273">
    <property type="entry name" value="ANAEROBIC SULFATASE-MATURATING ENZYME HOMOLOG ASLB-RELATED"/>
    <property type="match status" value="1"/>
</dbReference>
<evidence type="ECO:0000256" key="2">
    <source>
        <dbReference type="ARBA" id="ARBA00022691"/>
    </source>
</evidence>
<dbReference type="GO" id="GO:0051536">
    <property type="term" value="F:iron-sulfur cluster binding"/>
    <property type="evidence" value="ECO:0007669"/>
    <property type="project" value="UniProtKB-KW"/>
</dbReference>
<dbReference type="PANTHER" id="PTHR43273:SF3">
    <property type="entry name" value="ANAEROBIC SULFATASE-MATURATING ENZYME HOMOLOG ASLB-RELATED"/>
    <property type="match status" value="1"/>
</dbReference>
<dbReference type="SFLD" id="SFLDG01067">
    <property type="entry name" value="SPASM/twitch_domain_containing"/>
    <property type="match status" value="1"/>
</dbReference>
<dbReference type="Proteomes" id="UP000041595">
    <property type="component" value="Unassembled WGS sequence"/>
</dbReference>
<keyword evidence="8" id="KW-0560">Oxidoreductase</keyword>
<keyword evidence="5" id="KW-0411">Iron-sulfur</keyword>
<evidence type="ECO:0000256" key="4">
    <source>
        <dbReference type="ARBA" id="ARBA00023004"/>
    </source>
</evidence>
<proteinExistence type="inferred from homology"/>
<keyword evidence="3" id="KW-0479">Metal-binding</keyword>
<dbReference type="PROSITE" id="PS51918">
    <property type="entry name" value="RADICAL_SAM"/>
    <property type="match status" value="1"/>
</dbReference>
<dbReference type="SUPFAM" id="SSF102114">
    <property type="entry name" value="Radical SAM enzymes"/>
    <property type="match status" value="1"/>
</dbReference>
<dbReference type="InterPro" id="IPR007197">
    <property type="entry name" value="rSAM"/>
</dbReference>
<dbReference type="AlphaFoldDB" id="A0A0T9TH54"/>
<feature type="domain" description="Radical SAM core" evidence="7">
    <location>
        <begin position="70"/>
        <end position="238"/>
    </location>
</feature>
<comment type="similarity">
    <text evidence="6">Belongs to the radical SAM superfamily. Anaerobic sulfatase-maturating enzyme family.</text>
</comment>
<protein>
    <submittedName>
        <fullName evidence="8">Putative heme-binding protein</fullName>
        <ecNumber evidence="8">1.1.99.-</ecNumber>
    </submittedName>
</protein>
<dbReference type="eggNOG" id="COG0641">
    <property type="taxonomic scope" value="Bacteria"/>
</dbReference>
<evidence type="ECO:0000259" key="7">
    <source>
        <dbReference type="PROSITE" id="PS51918"/>
    </source>
</evidence>
<evidence type="ECO:0000256" key="1">
    <source>
        <dbReference type="ARBA" id="ARBA00001966"/>
    </source>
</evidence>
<comment type="cofactor">
    <cofactor evidence="1">
        <name>[4Fe-4S] cluster</name>
        <dbReference type="ChEBI" id="CHEBI:49883"/>
    </cofactor>
</comment>
<reference evidence="8 9" key="1">
    <citation type="submission" date="2015-03" db="EMBL/GenBank/DDBJ databases">
        <authorList>
            <person name="Murphy D."/>
        </authorList>
    </citation>
    <scope>NUCLEOTIDE SEQUENCE [LARGE SCALE GENOMIC DNA]</scope>
    <source>
        <strain evidence="8 9">IP06005</strain>
    </source>
</reference>
<dbReference type="SFLD" id="SFLDS00029">
    <property type="entry name" value="Radical_SAM"/>
    <property type="match status" value="1"/>
</dbReference>
<keyword evidence="4" id="KW-0408">Iron</keyword>
<dbReference type="InterPro" id="IPR013785">
    <property type="entry name" value="Aldolase_TIM"/>
</dbReference>
<evidence type="ECO:0000313" key="8">
    <source>
        <dbReference type="EMBL" id="CNK80943.1"/>
    </source>
</evidence>
<evidence type="ECO:0000313" key="9">
    <source>
        <dbReference type="Proteomes" id="UP000041595"/>
    </source>
</evidence>
<organism evidence="8 9">
    <name type="scientific">Yersinia aldovae</name>
    <dbReference type="NCBI Taxonomy" id="29483"/>
    <lineage>
        <taxon>Bacteria</taxon>
        <taxon>Pseudomonadati</taxon>
        <taxon>Pseudomonadota</taxon>
        <taxon>Gammaproteobacteria</taxon>
        <taxon>Enterobacterales</taxon>
        <taxon>Yersiniaceae</taxon>
        <taxon>Yersinia</taxon>
    </lineage>
</organism>
<name>A0A0T9TH54_YERAL</name>
<accession>A0A0T9TH54</accession>
<dbReference type="GO" id="GO:0046872">
    <property type="term" value="F:metal ion binding"/>
    <property type="evidence" value="ECO:0007669"/>
    <property type="project" value="UniProtKB-KW"/>
</dbReference>
<evidence type="ECO:0000256" key="3">
    <source>
        <dbReference type="ARBA" id="ARBA00022723"/>
    </source>
</evidence>
<evidence type="ECO:0000256" key="6">
    <source>
        <dbReference type="ARBA" id="ARBA00023601"/>
    </source>
</evidence>
<dbReference type="Gene3D" id="3.20.20.70">
    <property type="entry name" value="Aldolase class I"/>
    <property type="match status" value="1"/>
</dbReference>
<dbReference type="Pfam" id="PF04055">
    <property type="entry name" value="Radical_SAM"/>
    <property type="match status" value="1"/>
</dbReference>
<dbReference type="InterPro" id="IPR023867">
    <property type="entry name" value="Sulphatase_maturase_rSAM"/>
</dbReference>
<dbReference type="GO" id="GO:0016491">
    <property type="term" value="F:oxidoreductase activity"/>
    <property type="evidence" value="ECO:0007669"/>
    <property type="project" value="UniProtKB-KW"/>
</dbReference>
<dbReference type="InterPro" id="IPR058240">
    <property type="entry name" value="rSAM_sf"/>
</dbReference>
<dbReference type="EC" id="1.1.99.-" evidence="8"/>
<keyword evidence="2" id="KW-0949">S-adenosyl-L-methionine</keyword>
<sequence length="238" mass="27283">MRDIIPIVNIDSVNIRDINIRKLEELTSCEYKTLSAYLIGKIPASQLLDGDELTLFNKELTHPMEVKAINADKLVIVLKATRLCNLRCTYCHSWAEGPNQSISFDILIRAVHKILSIPNVNRFEFVWHGGEVTLLKPLFFKKLIWLQQQFKRPEKYITNTMQPNIVNLSEEWLTFIKGIGMNVGISLDGVPAVNDKRRVDYRGKGTSERVAMGIKNYSITIYYTVHLSLSIGKYIKQI</sequence>
<evidence type="ECO:0000256" key="5">
    <source>
        <dbReference type="ARBA" id="ARBA00023014"/>
    </source>
</evidence>
<gene>
    <name evidence="8" type="primary">chuR</name>
    <name evidence="8" type="ORF">ERS137965_01135</name>
</gene>